<dbReference type="InterPro" id="IPR036390">
    <property type="entry name" value="WH_DNA-bd_sf"/>
</dbReference>
<dbReference type="InterPro" id="IPR036388">
    <property type="entry name" value="WH-like_DNA-bd_sf"/>
</dbReference>
<dbReference type="AlphaFoldDB" id="A0A381XQN8"/>
<dbReference type="CDD" id="cd00090">
    <property type="entry name" value="HTH_ARSR"/>
    <property type="match status" value="1"/>
</dbReference>
<dbReference type="Gene3D" id="1.10.10.10">
    <property type="entry name" value="Winged helix-like DNA-binding domain superfamily/Winged helix DNA-binding domain"/>
    <property type="match status" value="1"/>
</dbReference>
<sequence>MINPSWTFLTNHSHVLLFLSQNPYQRIRDIATEVGITERAVQRIIVELEDDGYLKHIREGRRNVYKIISRKSLRHNVEKHRQVDDLIELIKE</sequence>
<name>A0A381XQN8_9ZZZZ</name>
<accession>A0A381XQN8</accession>
<reference evidence="1" key="1">
    <citation type="submission" date="2018-05" db="EMBL/GenBank/DDBJ databases">
        <authorList>
            <person name="Lanie J.A."/>
            <person name="Ng W.-L."/>
            <person name="Kazmierczak K.M."/>
            <person name="Andrzejewski T.M."/>
            <person name="Davidsen T.M."/>
            <person name="Wayne K.J."/>
            <person name="Tettelin H."/>
            <person name="Glass J.I."/>
            <person name="Rusch D."/>
            <person name="Podicherti R."/>
            <person name="Tsui H.-C.T."/>
            <person name="Winkler M.E."/>
        </authorList>
    </citation>
    <scope>NUCLEOTIDE SEQUENCE</scope>
</reference>
<organism evidence="1">
    <name type="scientific">marine metagenome</name>
    <dbReference type="NCBI Taxonomy" id="408172"/>
    <lineage>
        <taxon>unclassified sequences</taxon>
        <taxon>metagenomes</taxon>
        <taxon>ecological metagenomes</taxon>
    </lineage>
</organism>
<dbReference type="SUPFAM" id="SSF46785">
    <property type="entry name" value="Winged helix' DNA-binding domain"/>
    <property type="match status" value="1"/>
</dbReference>
<dbReference type="InterPro" id="IPR011991">
    <property type="entry name" value="ArsR-like_HTH"/>
</dbReference>
<evidence type="ECO:0008006" key="2">
    <source>
        <dbReference type="Google" id="ProtNLM"/>
    </source>
</evidence>
<evidence type="ECO:0000313" key="1">
    <source>
        <dbReference type="EMBL" id="SVA66553.1"/>
    </source>
</evidence>
<gene>
    <name evidence="1" type="ORF">METZ01_LOCUS119407</name>
</gene>
<protein>
    <recommendedName>
        <fullName evidence="2">HTH marR-type domain-containing protein</fullName>
    </recommendedName>
</protein>
<proteinExistence type="predicted"/>
<dbReference type="Pfam" id="PF13412">
    <property type="entry name" value="HTH_24"/>
    <property type="match status" value="1"/>
</dbReference>
<dbReference type="EMBL" id="UINC01015883">
    <property type="protein sequence ID" value="SVA66553.1"/>
    <property type="molecule type" value="Genomic_DNA"/>
</dbReference>